<accession>A0AAU1ZVR4</accession>
<sequence length="117" mass="12594">MIDSAKWHAKLVMVAIQKKSDQIGLGSMPRSELTLIASQGYPTAVAPTLAQASLDDRVEAVSSGRELHGAVGVVVRRAGYQPGTADAVQERRVAEIVVRVERLDVGVRGQRTELDTM</sequence>
<gene>
    <name evidence="1" type="ORF">OHA22_10125</name>
</gene>
<proteinExistence type="predicted"/>
<reference evidence="1" key="1">
    <citation type="submission" date="2022-10" db="EMBL/GenBank/DDBJ databases">
        <title>The complete genomes of actinobacterial strains from the NBC collection.</title>
        <authorList>
            <person name="Joergensen T.S."/>
            <person name="Alvarez Arevalo M."/>
            <person name="Sterndorff E.B."/>
            <person name="Faurdal D."/>
            <person name="Vuksanovic O."/>
            <person name="Mourched A.-S."/>
            <person name="Charusanti P."/>
            <person name="Shaw S."/>
            <person name="Blin K."/>
            <person name="Weber T."/>
        </authorList>
    </citation>
    <scope>NUCLEOTIDE SEQUENCE</scope>
    <source>
        <strain evidence="1">NBC_00093</strain>
    </source>
</reference>
<evidence type="ECO:0000313" key="1">
    <source>
        <dbReference type="EMBL" id="WTT15859.1"/>
    </source>
</evidence>
<name>A0AAU1ZVR4_9ACTN</name>
<organism evidence="1">
    <name type="scientific">Streptomyces sp. NBC_00093</name>
    <dbReference type="NCBI Taxonomy" id="2975649"/>
    <lineage>
        <taxon>Bacteria</taxon>
        <taxon>Bacillati</taxon>
        <taxon>Actinomycetota</taxon>
        <taxon>Actinomycetes</taxon>
        <taxon>Kitasatosporales</taxon>
        <taxon>Streptomycetaceae</taxon>
        <taxon>Streptomyces</taxon>
    </lineage>
</organism>
<protein>
    <submittedName>
        <fullName evidence="1">Uncharacterized protein</fullName>
    </submittedName>
</protein>
<dbReference type="AlphaFoldDB" id="A0AAU1ZVR4"/>
<dbReference type="EMBL" id="CP108222">
    <property type="protein sequence ID" value="WTT15859.1"/>
    <property type="molecule type" value="Genomic_DNA"/>
</dbReference>